<evidence type="ECO:0000313" key="1">
    <source>
        <dbReference type="EMBL" id="GGX69975.1"/>
    </source>
</evidence>
<keyword evidence="2" id="KW-1185">Reference proteome</keyword>
<name>A0A918NFW6_9GAMM</name>
<evidence type="ECO:0000313" key="2">
    <source>
        <dbReference type="Proteomes" id="UP000626148"/>
    </source>
</evidence>
<dbReference type="AlphaFoldDB" id="A0A918NFW6"/>
<dbReference type="Proteomes" id="UP000626148">
    <property type="component" value="Unassembled WGS sequence"/>
</dbReference>
<accession>A0A918NFW6</accession>
<gene>
    <name evidence="1" type="ORF">GCM10007392_41970</name>
</gene>
<comment type="caution">
    <text evidence="1">The sequence shown here is derived from an EMBL/GenBank/DDBJ whole genome shotgun (WGS) entry which is preliminary data.</text>
</comment>
<reference evidence="1" key="1">
    <citation type="journal article" date="2014" name="Int. J. Syst. Evol. Microbiol.">
        <title>Complete genome sequence of Corynebacterium casei LMG S-19264T (=DSM 44701T), isolated from a smear-ripened cheese.</title>
        <authorList>
            <consortium name="US DOE Joint Genome Institute (JGI-PGF)"/>
            <person name="Walter F."/>
            <person name="Albersmeier A."/>
            <person name="Kalinowski J."/>
            <person name="Ruckert C."/>
        </authorList>
    </citation>
    <scope>NUCLEOTIDE SEQUENCE</scope>
    <source>
        <strain evidence="1">KCTC 22169</strain>
    </source>
</reference>
<protein>
    <submittedName>
        <fullName evidence="1">Uncharacterized protein</fullName>
    </submittedName>
</protein>
<sequence>MQATLTSGGCPVRSAGDVRSMDAAVKPTWMYSRRPRKSVPGSHRGFPALNPPTWVLYIYTVNCAAANDL</sequence>
<reference evidence="1" key="2">
    <citation type="submission" date="2020-09" db="EMBL/GenBank/DDBJ databases">
        <authorList>
            <person name="Sun Q."/>
            <person name="Kim S."/>
        </authorList>
    </citation>
    <scope>NUCLEOTIDE SEQUENCE</scope>
    <source>
        <strain evidence="1">KCTC 22169</strain>
    </source>
</reference>
<organism evidence="1 2">
    <name type="scientific">Saccharospirillum salsuginis</name>
    <dbReference type="NCBI Taxonomy" id="418750"/>
    <lineage>
        <taxon>Bacteria</taxon>
        <taxon>Pseudomonadati</taxon>
        <taxon>Pseudomonadota</taxon>
        <taxon>Gammaproteobacteria</taxon>
        <taxon>Oceanospirillales</taxon>
        <taxon>Saccharospirillaceae</taxon>
        <taxon>Saccharospirillum</taxon>
    </lineage>
</organism>
<dbReference type="EMBL" id="BMXR01000013">
    <property type="protein sequence ID" value="GGX69975.1"/>
    <property type="molecule type" value="Genomic_DNA"/>
</dbReference>
<proteinExistence type="predicted"/>